<reference evidence="1 2" key="2">
    <citation type="submission" date="2009-02" db="EMBL/GenBank/DDBJ databases">
        <title>Draft genome sequence of Clostridium methylpentosum (DSM 5476).</title>
        <authorList>
            <person name="Sudarsanam P."/>
            <person name="Ley R."/>
            <person name="Guruge J."/>
            <person name="Turnbaugh P.J."/>
            <person name="Mahowald M."/>
            <person name="Liep D."/>
            <person name="Gordon J."/>
        </authorList>
    </citation>
    <scope>NUCLEOTIDE SEQUENCE [LARGE SCALE GENOMIC DNA]</scope>
    <source>
        <strain evidence="1 2">DSM 5476</strain>
    </source>
</reference>
<dbReference type="HOGENOM" id="CLU_215652_0_0_9"/>
<reference evidence="1 2" key="1">
    <citation type="submission" date="2009-01" db="EMBL/GenBank/DDBJ databases">
        <authorList>
            <person name="Fulton L."/>
            <person name="Clifton S."/>
            <person name="Fulton B."/>
            <person name="Xu J."/>
            <person name="Minx P."/>
            <person name="Pepin K.H."/>
            <person name="Johnson M."/>
            <person name="Bhonagiri V."/>
            <person name="Nash W.E."/>
            <person name="Mardis E.R."/>
            <person name="Wilson R.K."/>
        </authorList>
    </citation>
    <scope>NUCLEOTIDE SEQUENCE [LARGE SCALE GENOMIC DNA]</scope>
    <source>
        <strain evidence="1 2">DSM 5476</strain>
    </source>
</reference>
<dbReference type="Proteomes" id="UP000003340">
    <property type="component" value="Unassembled WGS sequence"/>
</dbReference>
<keyword evidence="2" id="KW-1185">Reference proteome</keyword>
<sequence>MEDPKLKECFNSLPPYIQESILQSGVEIKSEEHLRQIAQNFQANQ</sequence>
<comment type="caution">
    <text evidence="1">The sequence shown here is derived from an EMBL/GenBank/DDBJ whole genome shotgun (WGS) entry which is preliminary data.</text>
</comment>
<dbReference type="STRING" id="537013.CLOSTMETH_02617"/>
<proteinExistence type="predicted"/>
<protein>
    <submittedName>
        <fullName evidence="1">Uncharacterized protein</fullName>
    </submittedName>
</protein>
<dbReference type="EMBL" id="ACEC01000091">
    <property type="protein sequence ID" value="EEG29784.1"/>
    <property type="molecule type" value="Genomic_DNA"/>
</dbReference>
<dbReference type="AlphaFoldDB" id="C0EFH5"/>
<gene>
    <name evidence="1" type="ORF">CLOSTMETH_02617</name>
</gene>
<evidence type="ECO:0000313" key="2">
    <source>
        <dbReference type="Proteomes" id="UP000003340"/>
    </source>
</evidence>
<name>C0EFH5_9FIRM</name>
<accession>C0EFH5</accession>
<evidence type="ECO:0000313" key="1">
    <source>
        <dbReference type="EMBL" id="EEG29784.1"/>
    </source>
</evidence>
<organism evidence="1 2">
    <name type="scientific">[Clostridium] methylpentosum DSM 5476</name>
    <dbReference type="NCBI Taxonomy" id="537013"/>
    <lineage>
        <taxon>Bacteria</taxon>
        <taxon>Bacillati</taxon>
        <taxon>Bacillota</taxon>
        <taxon>Clostridia</taxon>
        <taxon>Eubacteriales</taxon>
        <taxon>Oscillospiraceae</taxon>
        <taxon>Oscillospiraceae incertae sedis</taxon>
    </lineage>
</organism>